<evidence type="ECO:0000313" key="9">
    <source>
        <dbReference type="EMBL" id="KEZ45092.1"/>
    </source>
</evidence>
<dbReference type="VEuPathDB" id="FungiDB:SAPIO_CDS2522"/>
<organism evidence="9 10">
    <name type="scientific">Pseudallescheria apiosperma</name>
    <name type="common">Scedosporium apiospermum</name>
    <dbReference type="NCBI Taxonomy" id="563466"/>
    <lineage>
        <taxon>Eukaryota</taxon>
        <taxon>Fungi</taxon>
        <taxon>Dikarya</taxon>
        <taxon>Ascomycota</taxon>
        <taxon>Pezizomycotina</taxon>
        <taxon>Sordariomycetes</taxon>
        <taxon>Hypocreomycetidae</taxon>
        <taxon>Microascales</taxon>
        <taxon>Microascaceae</taxon>
        <taxon>Scedosporium</taxon>
    </lineage>
</organism>
<keyword evidence="10" id="KW-1185">Reference proteome</keyword>
<keyword evidence="6" id="KW-0539">Nucleus</keyword>
<dbReference type="PANTHER" id="PTHR40626">
    <property type="entry name" value="MIP31509P"/>
    <property type="match status" value="1"/>
</dbReference>
<sequence>MRRCLDSSSDFPFSLESLERASSSVTAGLDMVANDGPPRGFLGSGDLVSIIAHEQDLYADTEPMMMDTSRDWPCRLSELSSASISASLSSSSDQAMTCGPSAVTENSTTATRMLPAVQRDSPGFTEPGDDEHGPGSEDHRGEAQTRERDEDQGVTGPDSRQSPIHSSTTSVPALTEALRQRFFEVISDTRLTHMDGDVPYTDHPHLSLTALQSYADLFFRRFNHCYNLIHSPTFNPVQADIFLLISIWLIGASYSSKDAHQTATCVWDALVPHVIQQSTSDSRPSLSILQALLLFDSFGTFRAAQKQHERTRLFHSSITNFIHQSVIARLRLKSGESPRGNHDMEGDWKLFIENEQWKRFVLDVSDDAISPPDLDIATWDARCADDWSRALESEPAPMLFSDLLRKFLNFESNPPPHDSNIMSLVFVLHGLIGVMWLMKCNDAASCSWLDRKNAEWGETWSGRISGSLKAWKSRYEARVAYILVSTHDNTWRHQFLEASTGISAMYHAANIVLNAEITDLLTAAGARSIFGREVSPEQRAASPAKVLDWAMTTTVQARNAGWHAASLLHEGISNFKTQDICTPFHYPWCLYLATLVCWALNCPDFACPKALQRQREQQQRLNSVSAQDASDSRHPTGDSSRDVDPKVEMYSLISTMLVHDPSQMSKCVGQHRTEGLLSEMTKLLSKIRWIGACEAVATMRDLLSRNKEAK</sequence>
<comment type="caution">
    <text evidence="9">The sequence shown here is derived from an EMBL/GenBank/DDBJ whole genome shotgun (WGS) entry which is preliminary data.</text>
</comment>
<gene>
    <name evidence="9" type="ORF">SAPIO_CDS2522</name>
</gene>
<protein>
    <recommendedName>
        <fullName evidence="8">Xylanolytic transcriptional activator regulatory domain-containing protein</fullName>
    </recommendedName>
</protein>
<proteinExistence type="predicted"/>
<evidence type="ECO:0000256" key="7">
    <source>
        <dbReference type="SAM" id="MobiDB-lite"/>
    </source>
</evidence>
<dbReference type="EMBL" id="JOWA01000086">
    <property type="protein sequence ID" value="KEZ45092.1"/>
    <property type="molecule type" value="Genomic_DNA"/>
</dbReference>
<feature type="compositionally biased region" description="Basic and acidic residues" evidence="7">
    <location>
        <begin position="630"/>
        <end position="643"/>
    </location>
</feature>
<dbReference type="GO" id="GO:0000981">
    <property type="term" value="F:DNA-binding transcription factor activity, RNA polymerase II-specific"/>
    <property type="evidence" value="ECO:0007669"/>
    <property type="project" value="InterPro"/>
</dbReference>
<dbReference type="Proteomes" id="UP000028545">
    <property type="component" value="Unassembled WGS sequence"/>
</dbReference>
<name>A0A084GCN0_PSEDA</name>
<comment type="subcellular location">
    <subcellularLocation>
        <location evidence="1">Nucleus</location>
    </subcellularLocation>
</comment>
<dbReference type="GO" id="GO:0000785">
    <property type="term" value="C:chromatin"/>
    <property type="evidence" value="ECO:0007669"/>
    <property type="project" value="TreeGrafter"/>
</dbReference>
<feature type="compositionally biased region" description="Basic and acidic residues" evidence="7">
    <location>
        <begin position="130"/>
        <end position="151"/>
    </location>
</feature>
<dbReference type="AlphaFoldDB" id="A0A084GCN0"/>
<dbReference type="GO" id="GO:0006351">
    <property type="term" value="P:DNA-templated transcription"/>
    <property type="evidence" value="ECO:0007669"/>
    <property type="project" value="InterPro"/>
</dbReference>
<dbReference type="Pfam" id="PF04082">
    <property type="entry name" value="Fungal_trans"/>
    <property type="match status" value="1"/>
</dbReference>
<dbReference type="RefSeq" id="XP_016644891.1">
    <property type="nucleotide sequence ID" value="XM_016785515.1"/>
</dbReference>
<dbReference type="HOGENOM" id="CLU_388901_0_0_1"/>
<keyword evidence="5" id="KW-0862">Zinc</keyword>
<dbReference type="KEGG" id="sapo:SAPIO_CDS2522"/>
<evidence type="ECO:0000259" key="8">
    <source>
        <dbReference type="Pfam" id="PF04082"/>
    </source>
</evidence>
<evidence type="ECO:0000256" key="6">
    <source>
        <dbReference type="ARBA" id="ARBA00023242"/>
    </source>
</evidence>
<keyword evidence="4" id="KW-0863">Zinc-finger</keyword>
<dbReference type="OrthoDB" id="1405595at2759"/>
<dbReference type="PANTHER" id="PTHR40626:SF18">
    <property type="entry name" value="NICOTINATE CATABOLISM CLUSTER-SPECIFIC TRANSCRIPTION FACTOR"/>
    <property type="match status" value="1"/>
</dbReference>
<dbReference type="InterPro" id="IPR007219">
    <property type="entry name" value="XnlR_reg_dom"/>
</dbReference>
<dbReference type="GeneID" id="27721594"/>
<evidence type="ECO:0000256" key="2">
    <source>
        <dbReference type="ARBA" id="ARBA00022723"/>
    </source>
</evidence>
<keyword evidence="2" id="KW-0479">Metal-binding</keyword>
<evidence type="ECO:0000256" key="1">
    <source>
        <dbReference type="ARBA" id="ARBA00004123"/>
    </source>
</evidence>
<feature type="domain" description="Xylanolytic transcriptional activator regulatory" evidence="8">
    <location>
        <begin position="216"/>
        <end position="361"/>
    </location>
</feature>
<feature type="compositionally biased region" description="Polar residues" evidence="7">
    <location>
        <begin position="158"/>
        <end position="171"/>
    </location>
</feature>
<evidence type="ECO:0000313" key="10">
    <source>
        <dbReference type="Proteomes" id="UP000028545"/>
    </source>
</evidence>
<evidence type="ECO:0000256" key="3">
    <source>
        <dbReference type="ARBA" id="ARBA00022737"/>
    </source>
</evidence>
<dbReference type="GO" id="GO:0000978">
    <property type="term" value="F:RNA polymerase II cis-regulatory region sequence-specific DNA binding"/>
    <property type="evidence" value="ECO:0007669"/>
    <property type="project" value="InterPro"/>
</dbReference>
<dbReference type="GO" id="GO:0008270">
    <property type="term" value="F:zinc ion binding"/>
    <property type="evidence" value="ECO:0007669"/>
    <property type="project" value="UniProtKB-KW"/>
</dbReference>
<dbReference type="GO" id="GO:0005634">
    <property type="term" value="C:nucleus"/>
    <property type="evidence" value="ECO:0007669"/>
    <property type="project" value="UniProtKB-SubCell"/>
</dbReference>
<evidence type="ECO:0000256" key="5">
    <source>
        <dbReference type="ARBA" id="ARBA00022833"/>
    </source>
</evidence>
<keyword evidence="3" id="KW-0677">Repeat</keyword>
<feature type="region of interest" description="Disordered" evidence="7">
    <location>
        <begin position="89"/>
        <end position="171"/>
    </location>
</feature>
<reference evidence="9 10" key="1">
    <citation type="journal article" date="2014" name="Genome Announc.">
        <title>Draft genome sequence of the pathogenic fungus Scedosporium apiospermum.</title>
        <authorList>
            <person name="Vandeputte P."/>
            <person name="Ghamrawi S."/>
            <person name="Rechenmann M."/>
            <person name="Iltis A."/>
            <person name="Giraud S."/>
            <person name="Fleury M."/>
            <person name="Thornton C."/>
            <person name="Delhaes L."/>
            <person name="Meyer W."/>
            <person name="Papon N."/>
            <person name="Bouchara J.P."/>
        </authorList>
    </citation>
    <scope>NUCLEOTIDE SEQUENCE [LARGE SCALE GENOMIC DNA]</scope>
    <source>
        <strain evidence="9 10">IHEM 14462</strain>
    </source>
</reference>
<accession>A0A084GCN0</accession>
<evidence type="ECO:0000256" key="4">
    <source>
        <dbReference type="ARBA" id="ARBA00022771"/>
    </source>
</evidence>
<feature type="region of interest" description="Disordered" evidence="7">
    <location>
        <begin position="618"/>
        <end position="643"/>
    </location>
</feature>
<dbReference type="InterPro" id="IPR051059">
    <property type="entry name" value="VerF-like"/>
</dbReference>
<dbReference type="OMA" id="CEAVATM"/>